<evidence type="ECO:0000313" key="3">
    <source>
        <dbReference type="Proteomes" id="UP001271007"/>
    </source>
</evidence>
<reference evidence="2" key="1">
    <citation type="submission" date="2023-04" db="EMBL/GenBank/DDBJ databases">
        <title>Black Yeasts Isolated from many extreme environments.</title>
        <authorList>
            <person name="Coleine C."/>
            <person name="Stajich J.E."/>
            <person name="Selbmann L."/>
        </authorList>
    </citation>
    <scope>NUCLEOTIDE SEQUENCE</scope>
    <source>
        <strain evidence="2">CCFEE 5312</strain>
    </source>
</reference>
<keyword evidence="3" id="KW-1185">Reference proteome</keyword>
<evidence type="ECO:0000313" key="2">
    <source>
        <dbReference type="EMBL" id="KAK3057032.1"/>
    </source>
</evidence>
<evidence type="ECO:0000256" key="1">
    <source>
        <dbReference type="SAM" id="MobiDB-lite"/>
    </source>
</evidence>
<accession>A0AAJ0LVT2</accession>
<dbReference type="Proteomes" id="UP001271007">
    <property type="component" value="Unassembled WGS sequence"/>
</dbReference>
<name>A0AAJ0LVT2_9PEZI</name>
<protein>
    <submittedName>
        <fullName evidence="2">Uncharacterized protein</fullName>
    </submittedName>
</protein>
<organism evidence="2 3">
    <name type="scientific">Extremus antarcticus</name>
    <dbReference type="NCBI Taxonomy" id="702011"/>
    <lineage>
        <taxon>Eukaryota</taxon>
        <taxon>Fungi</taxon>
        <taxon>Dikarya</taxon>
        <taxon>Ascomycota</taxon>
        <taxon>Pezizomycotina</taxon>
        <taxon>Dothideomycetes</taxon>
        <taxon>Dothideomycetidae</taxon>
        <taxon>Mycosphaerellales</taxon>
        <taxon>Extremaceae</taxon>
        <taxon>Extremus</taxon>
    </lineage>
</organism>
<feature type="compositionally biased region" description="Polar residues" evidence="1">
    <location>
        <begin position="208"/>
        <end position="217"/>
    </location>
</feature>
<feature type="region of interest" description="Disordered" evidence="1">
    <location>
        <begin position="1"/>
        <end position="20"/>
    </location>
</feature>
<feature type="region of interest" description="Disordered" evidence="1">
    <location>
        <begin position="206"/>
        <end position="242"/>
    </location>
</feature>
<proteinExistence type="predicted"/>
<sequence length="303" mass="33301">MSVVQNASEQTMLMRSSTTPGYPVHQQVVDALTAIANNGHARNSVRHKLELRAALHAILGAWVELMGSKKSERLTKKSYQQAAFSAVDREESGDDDFHLEDLLVTLNNSLSAASAQLEDPNLPEDSEQKALLIKIEDTTSRQIKELKAQISKRHLDIAFLTARALDDILETAQWGMSPVESSSDLTMTALYQGLKSIATAIDAKHAKSNTGGAQSRVSVAGGEDEGNDSASSQDKRKGVKRPDYTEDEDLELLNIHYFNQAATLAQRVAMHNECMAAKHPGWRDRTLQAIQKRFSGFRSNGTI</sequence>
<gene>
    <name evidence="2" type="ORF">LTR09_002070</name>
</gene>
<comment type="caution">
    <text evidence="2">The sequence shown here is derived from an EMBL/GenBank/DDBJ whole genome shotgun (WGS) entry which is preliminary data.</text>
</comment>
<dbReference type="EMBL" id="JAWDJX010000004">
    <property type="protein sequence ID" value="KAK3057032.1"/>
    <property type="molecule type" value="Genomic_DNA"/>
</dbReference>
<feature type="compositionally biased region" description="Basic and acidic residues" evidence="1">
    <location>
        <begin position="233"/>
        <end position="242"/>
    </location>
</feature>
<dbReference type="AlphaFoldDB" id="A0AAJ0LVT2"/>